<evidence type="ECO:0000259" key="5">
    <source>
        <dbReference type="SMART" id="SM00997"/>
    </source>
</evidence>
<dbReference type="InterPro" id="IPR000043">
    <property type="entry name" value="Adenosylhomocysteinase-like"/>
</dbReference>
<dbReference type="RefSeq" id="WP_116016486.1">
    <property type="nucleotide sequence ID" value="NZ_QUOT01000001.1"/>
</dbReference>
<proteinExistence type="inferred from homology"/>
<dbReference type="AlphaFoldDB" id="A0A3E0U4Q5"/>
<evidence type="ECO:0000313" key="6">
    <source>
        <dbReference type="EMBL" id="REL31557.1"/>
    </source>
</evidence>
<evidence type="ECO:0000256" key="4">
    <source>
        <dbReference type="ARBA" id="ARBA00023027"/>
    </source>
</evidence>
<dbReference type="PANTHER" id="PTHR23420:SF0">
    <property type="entry name" value="ADENOSYLHOMOCYSTEINASE"/>
    <property type="match status" value="1"/>
</dbReference>
<protein>
    <submittedName>
        <fullName evidence="6">Adenosylhomocysteinase</fullName>
    </submittedName>
</protein>
<dbReference type="Gene3D" id="3.40.50.720">
    <property type="entry name" value="NAD(P)-binding Rossmann-like Domain"/>
    <property type="match status" value="1"/>
</dbReference>
<evidence type="ECO:0000256" key="3">
    <source>
        <dbReference type="ARBA" id="ARBA00022563"/>
    </source>
</evidence>
<dbReference type="SMART" id="SM00996">
    <property type="entry name" value="AdoHcyase"/>
    <property type="match status" value="1"/>
</dbReference>
<gene>
    <name evidence="6" type="ORF">DXX94_12965</name>
</gene>
<dbReference type="InterPro" id="IPR036291">
    <property type="entry name" value="NAD(P)-bd_dom_sf"/>
</dbReference>
<dbReference type="SUPFAM" id="SSF51735">
    <property type="entry name" value="NAD(P)-binding Rossmann-fold domains"/>
    <property type="match status" value="1"/>
</dbReference>
<evidence type="ECO:0000256" key="1">
    <source>
        <dbReference type="ARBA" id="ARBA00001911"/>
    </source>
</evidence>
<comment type="similarity">
    <text evidence="2">Belongs to the adenosylhomocysteinase family.</text>
</comment>
<accession>A0A3E0U4Q5</accession>
<organism evidence="6 7">
    <name type="scientific">Thalassotalea euphylliae</name>
    <dbReference type="NCBI Taxonomy" id="1655234"/>
    <lineage>
        <taxon>Bacteria</taxon>
        <taxon>Pseudomonadati</taxon>
        <taxon>Pseudomonadota</taxon>
        <taxon>Gammaproteobacteria</taxon>
        <taxon>Alteromonadales</taxon>
        <taxon>Colwelliaceae</taxon>
        <taxon>Thalassotalea</taxon>
    </lineage>
</organism>
<dbReference type="SMART" id="SM00997">
    <property type="entry name" value="AdoHcyase_NAD"/>
    <property type="match status" value="1"/>
</dbReference>
<dbReference type="InterPro" id="IPR015878">
    <property type="entry name" value="Ado_hCys_hydrolase_NAD-bd"/>
</dbReference>
<keyword evidence="3" id="KW-0554">One-carbon metabolism</keyword>
<evidence type="ECO:0000256" key="2">
    <source>
        <dbReference type="ARBA" id="ARBA00007122"/>
    </source>
</evidence>
<dbReference type="GO" id="GO:0033353">
    <property type="term" value="P:S-adenosylmethionine cycle"/>
    <property type="evidence" value="ECO:0007669"/>
    <property type="project" value="TreeGrafter"/>
</dbReference>
<dbReference type="GO" id="GO:0005829">
    <property type="term" value="C:cytosol"/>
    <property type="evidence" value="ECO:0007669"/>
    <property type="project" value="TreeGrafter"/>
</dbReference>
<keyword evidence="4" id="KW-0520">NAD</keyword>
<feature type="domain" description="S-adenosyl-L-homocysteine hydrolase NAD binding" evidence="5">
    <location>
        <begin position="163"/>
        <end position="321"/>
    </location>
</feature>
<name>A0A3E0U4Q5_9GAMM</name>
<sequence length="365" mass="40310">MNFTQELAWNNRHMVRTANVVKQLGDCSGKRMAISTHLDIKMLAFYEGYLRQGGELFVTTCNPTTVRNEVVEYLVSLGAEAKAWKNMSDQEWQQSLYDALDWQPHYLCEFGAQLGSIYHQSAGESVIASLEGTGSGVSALKDLSLKHPVFNWDDLDAKEGLHNRHMVGLTAWQAFMERTHLSLHEKKVLIVGYGLVGQGCAAAAKAFGGQVIIAENDPSRALLAAYDGWHSQSLDDAALQADVIVTATGVSGVLSAELLNQLKDGAFVMNVGHVSHEIRLDALTDYQVHELMPEIFEYRRGERYFYALSNGAMFNLTAGYGDSLNAFDVSLALMAAGVKHMFSDSDNFNAGMHMLPEYAWKPFLA</sequence>
<dbReference type="Pfam" id="PF00670">
    <property type="entry name" value="AdoHcyase_NAD"/>
    <property type="match status" value="1"/>
</dbReference>
<dbReference type="EMBL" id="QUOT01000001">
    <property type="protein sequence ID" value="REL31557.1"/>
    <property type="molecule type" value="Genomic_DNA"/>
</dbReference>
<comment type="cofactor">
    <cofactor evidence="1">
        <name>NAD(+)</name>
        <dbReference type="ChEBI" id="CHEBI:57540"/>
    </cofactor>
</comment>
<keyword evidence="7" id="KW-1185">Reference proteome</keyword>
<comment type="caution">
    <text evidence="6">The sequence shown here is derived from an EMBL/GenBank/DDBJ whole genome shotgun (WGS) entry which is preliminary data.</text>
</comment>
<evidence type="ECO:0000313" key="7">
    <source>
        <dbReference type="Proteomes" id="UP000256899"/>
    </source>
</evidence>
<reference evidence="7" key="1">
    <citation type="submission" date="2018-08" db="EMBL/GenBank/DDBJ databases">
        <title>Thalassotalea euphylliae genome.</title>
        <authorList>
            <person name="Summers S."/>
            <person name="Rice S.A."/>
            <person name="Freckelton M.L."/>
            <person name="Nedved B.T."/>
            <person name="Hadfield M.G."/>
        </authorList>
    </citation>
    <scope>NUCLEOTIDE SEQUENCE [LARGE SCALE GENOMIC DNA]</scope>
    <source>
        <strain evidence="7">H3</strain>
    </source>
</reference>
<dbReference type="Proteomes" id="UP000256899">
    <property type="component" value="Unassembled WGS sequence"/>
</dbReference>
<dbReference type="GO" id="GO:0006730">
    <property type="term" value="P:one-carbon metabolic process"/>
    <property type="evidence" value="ECO:0007669"/>
    <property type="project" value="UniProtKB-KW"/>
</dbReference>
<dbReference type="GO" id="GO:0004013">
    <property type="term" value="F:adenosylhomocysteinase activity"/>
    <property type="evidence" value="ECO:0007669"/>
    <property type="project" value="TreeGrafter"/>
</dbReference>
<dbReference type="InterPro" id="IPR042172">
    <property type="entry name" value="Adenosylhomocyst_ase-like_sf"/>
</dbReference>
<dbReference type="SUPFAM" id="SSF52283">
    <property type="entry name" value="Formate/glycerate dehydrogenase catalytic domain-like"/>
    <property type="match status" value="1"/>
</dbReference>
<dbReference type="Gene3D" id="3.40.50.1480">
    <property type="entry name" value="Adenosylhomocysteinase-like"/>
    <property type="match status" value="1"/>
</dbReference>
<dbReference type="PANTHER" id="PTHR23420">
    <property type="entry name" value="ADENOSYLHOMOCYSTEINASE"/>
    <property type="match status" value="1"/>
</dbReference>